<dbReference type="PANTHER" id="PTHR43678">
    <property type="entry name" value="PUTATIVE (AFU_ORTHOLOGUE AFUA_2G00640)-RELATED"/>
    <property type="match status" value="1"/>
</dbReference>
<evidence type="ECO:0000313" key="5">
    <source>
        <dbReference type="EMBL" id="PCS01031.1"/>
    </source>
</evidence>
<dbReference type="InterPro" id="IPR017853">
    <property type="entry name" value="GH"/>
</dbReference>
<dbReference type="STRING" id="1291764.GCA_001311235_01027"/>
<dbReference type="PANTHER" id="PTHR43678:SF1">
    <property type="entry name" value="BETA-N-ACETYLHEXOSAMINIDASE"/>
    <property type="match status" value="1"/>
</dbReference>
<dbReference type="Proteomes" id="UP000218181">
    <property type="component" value="Unassembled WGS sequence"/>
</dbReference>
<name>A0A2A5RNV6_9LACT</name>
<dbReference type="InterPro" id="IPR015883">
    <property type="entry name" value="Glyco_hydro_20_cat"/>
</dbReference>
<evidence type="ECO:0000313" key="6">
    <source>
        <dbReference type="Proteomes" id="UP000218181"/>
    </source>
</evidence>
<comment type="caution">
    <text evidence="5">The sequence shown here is derived from an EMBL/GenBank/DDBJ whole genome shotgun (WGS) entry which is preliminary data.</text>
</comment>
<dbReference type="GO" id="GO:0005975">
    <property type="term" value="P:carbohydrate metabolic process"/>
    <property type="evidence" value="ECO:0007669"/>
    <property type="project" value="InterPro"/>
</dbReference>
<dbReference type="GO" id="GO:0004563">
    <property type="term" value="F:beta-N-acetylhexosaminidase activity"/>
    <property type="evidence" value="ECO:0007669"/>
    <property type="project" value="InterPro"/>
</dbReference>
<dbReference type="PRINTS" id="PR00738">
    <property type="entry name" value="GLHYDRLASE20"/>
</dbReference>
<dbReference type="SUPFAM" id="SSF51445">
    <property type="entry name" value="(Trans)glycosidases"/>
    <property type="match status" value="1"/>
</dbReference>
<feature type="active site" description="Proton donor" evidence="3">
    <location>
        <position position="158"/>
    </location>
</feature>
<accession>A0A2A5RNV6</accession>
<evidence type="ECO:0000256" key="1">
    <source>
        <dbReference type="ARBA" id="ARBA00006285"/>
    </source>
</evidence>
<dbReference type="InterPro" id="IPR052764">
    <property type="entry name" value="GH20_Enzymes"/>
</dbReference>
<dbReference type="AlphaFoldDB" id="A0A2A5RNV6"/>
<feature type="domain" description="Glycoside hydrolase family 20 catalytic" evidence="4">
    <location>
        <begin position="19"/>
        <end position="324"/>
    </location>
</feature>
<gene>
    <name evidence="5" type="ORF">RT41_GL000821</name>
</gene>
<dbReference type="EMBL" id="JXJU01000002">
    <property type="protein sequence ID" value="PCS01031.1"/>
    <property type="molecule type" value="Genomic_DNA"/>
</dbReference>
<keyword evidence="6" id="KW-1185">Reference proteome</keyword>
<protein>
    <submittedName>
        <fullName evidence="5">Lacto-N-biosidase</fullName>
    </submittedName>
</protein>
<comment type="similarity">
    <text evidence="1">Belongs to the glycosyl hydrolase 20 family.</text>
</comment>
<dbReference type="CDD" id="cd06564">
    <property type="entry name" value="GH20_DspB_LnbB-like"/>
    <property type="match status" value="1"/>
</dbReference>
<dbReference type="InterPro" id="IPR025705">
    <property type="entry name" value="Beta_hexosaminidase_sua/sub"/>
</dbReference>
<organism evidence="5 6">
    <name type="scientific">Lactococcus fujiensis JCM 16395</name>
    <dbReference type="NCBI Taxonomy" id="1291764"/>
    <lineage>
        <taxon>Bacteria</taxon>
        <taxon>Bacillati</taxon>
        <taxon>Bacillota</taxon>
        <taxon>Bacilli</taxon>
        <taxon>Lactobacillales</taxon>
        <taxon>Streptococcaceae</taxon>
        <taxon>Lactococcus</taxon>
    </lineage>
</organism>
<dbReference type="Gene3D" id="3.20.20.80">
    <property type="entry name" value="Glycosidases"/>
    <property type="match status" value="1"/>
</dbReference>
<reference evidence="5 6" key="1">
    <citation type="submission" date="2014-12" db="EMBL/GenBank/DDBJ databases">
        <title>Draft genome sequences of 10 type strains of Lactococcus.</title>
        <authorList>
            <person name="Sun Z."/>
            <person name="Zhong Z."/>
            <person name="Liu W."/>
            <person name="Zhang W."/>
            <person name="Zhang H."/>
        </authorList>
    </citation>
    <scope>NUCLEOTIDE SEQUENCE [LARGE SCALE GENOMIC DNA]</scope>
    <source>
        <strain evidence="5 6">JCM 16395</strain>
    </source>
</reference>
<dbReference type="Pfam" id="PF00728">
    <property type="entry name" value="Glyco_hydro_20"/>
    <property type="match status" value="1"/>
</dbReference>
<proteinExistence type="inferred from homology"/>
<dbReference type="RefSeq" id="WP_245811574.1">
    <property type="nucleotide sequence ID" value="NZ_JXJU01000002.1"/>
</dbReference>
<evidence type="ECO:0000256" key="3">
    <source>
        <dbReference type="PIRSR" id="PIRSR625705-1"/>
    </source>
</evidence>
<evidence type="ECO:0000259" key="4">
    <source>
        <dbReference type="Pfam" id="PF00728"/>
    </source>
</evidence>
<evidence type="ECO:0000256" key="2">
    <source>
        <dbReference type="ARBA" id="ARBA00022801"/>
    </source>
</evidence>
<keyword evidence="2" id="KW-0378">Hydrolase</keyword>
<sequence length="339" mass="39212">MGRFFANKLEKGALMQELGLLLDIGRKYWSLDEIKSLMLIMNKAKMTHLQLHFSENLGFRLELPTLKLDPSENRFTKTEVAEILNFASELDLEVIPDFDAPGHLDTLLKNYPQYILPETSNSALDVTNDEAIQWLFGIYDEILDWFPNCKSIHIGGDEFIDFRNIQHYPYLLRKSREKFGPNASGIEFYVAFINQLTRHLKLKGLDVRIWNDGLLRSDLTSLVNLNPTVEVTYWTNWDPSMANVSTWLEAGYTLINFCDNDLYYVLGNNAGYIIPTVDRLKHEAKKNKFSGGQYLNANEMAQVKGTYFSVWADLPNMKTCEEILYDLDSLLPTFYEIYH</sequence>